<feature type="non-terminal residue" evidence="2">
    <location>
        <position position="62"/>
    </location>
</feature>
<sequence>MRSDTSASRSMPVSNRWPPSFRPRSARSTRLGGSAGRPRRRQQPDRGATLGEVEQEGVDEAG</sequence>
<protein>
    <submittedName>
        <fullName evidence="2">Uncharacterized protein</fullName>
    </submittedName>
</protein>
<reference evidence="2" key="1">
    <citation type="submission" date="2020-02" db="EMBL/GenBank/DDBJ databases">
        <authorList>
            <person name="Meier V. D."/>
        </authorList>
    </citation>
    <scope>NUCLEOTIDE SEQUENCE</scope>
    <source>
        <strain evidence="2">AVDCRST_MAG88</strain>
    </source>
</reference>
<dbReference type="AlphaFoldDB" id="A0A6J4UV79"/>
<organism evidence="2">
    <name type="scientific">uncultured Thermomicrobiales bacterium</name>
    <dbReference type="NCBI Taxonomy" id="1645740"/>
    <lineage>
        <taxon>Bacteria</taxon>
        <taxon>Pseudomonadati</taxon>
        <taxon>Thermomicrobiota</taxon>
        <taxon>Thermomicrobia</taxon>
        <taxon>Thermomicrobiales</taxon>
        <taxon>environmental samples</taxon>
    </lineage>
</organism>
<gene>
    <name evidence="2" type="ORF">AVDCRST_MAG88-1196</name>
</gene>
<evidence type="ECO:0000256" key="1">
    <source>
        <dbReference type="SAM" id="MobiDB-lite"/>
    </source>
</evidence>
<evidence type="ECO:0000313" key="2">
    <source>
        <dbReference type="EMBL" id="CAA9557094.1"/>
    </source>
</evidence>
<feature type="compositionally biased region" description="Acidic residues" evidence="1">
    <location>
        <begin position="53"/>
        <end position="62"/>
    </location>
</feature>
<accession>A0A6J4UV79</accession>
<dbReference type="EMBL" id="CADCWM010000409">
    <property type="protein sequence ID" value="CAA9557094.1"/>
    <property type="molecule type" value="Genomic_DNA"/>
</dbReference>
<name>A0A6J4UV79_9BACT</name>
<feature type="region of interest" description="Disordered" evidence="1">
    <location>
        <begin position="1"/>
        <end position="62"/>
    </location>
</feature>
<feature type="compositionally biased region" description="Polar residues" evidence="1">
    <location>
        <begin position="1"/>
        <end position="13"/>
    </location>
</feature>
<proteinExistence type="predicted"/>